<dbReference type="EMBL" id="CP002042">
    <property type="protein sequence ID" value="ADH64079.1"/>
    <property type="molecule type" value="Genomic_DNA"/>
</dbReference>
<keyword evidence="3" id="KW-1185">Reference proteome</keyword>
<evidence type="ECO:0000313" key="3">
    <source>
        <dbReference type="Proteomes" id="UP000001916"/>
    </source>
</evidence>
<dbReference type="KEGG" id="msv:Mesil_2211"/>
<feature type="domain" description="Helix-turn-helix" evidence="1">
    <location>
        <begin position="13"/>
        <end position="58"/>
    </location>
</feature>
<proteinExistence type="predicted"/>
<dbReference type="Proteomes" id="UP000001916">
    <property type="component" value="Chromosome"/>
</dbReference>
<dbReference type="HOGENOM" id="CLU_2523661_0_0_0"/>
<gene>
    <name evidence="2" type="ordered locus">Mesil_2211</name>
</gene>
<accession>D7BIA4</accession>
<evidence type="ECO:0000313" key="2">
    <source>
        <dbReference type="EMBL" id="ADH64079.1"/>
    </source>
</evidence>
<dbReference type="InterPro" id="IPR041657">
    <property type="entry name" value="HTH_17"/>
</dbReference>
<name>D7BIA4_ALLS1</name>
<organism evidence="2 3">
    <name type="scientific">Allomeiothermus silvanus (strain ATCC 700542 / DSM 9946 / NBRC 106475 / NCIMB 13440 / VI-R2)</name>
    <name type="common">Thermus silvanus</name>
    <dbReference type="NCBI Taxonomy" id="526227"/>
    <lineage>
        <taxon>Bacteria</taxon>
        <taxon>Thermotogati</taxon>
        <taxon>Deinococcota</taxon>
        <taxon>Deinococci</taxon>
        <taxon>Thermales</taxon>
        <taxon>Thermaceae</taxon>
        <taxon>Allomeiothermus</taxon>
    </lineage>
</organism>
<sequence length="84" mass="9247">MQTLAGGIAMQMVTLKEAAAVLNIPASRLRKWCSEQRIEGARHIGKGQGKARWLVPLDEGGRLEVRGKTSRRGSLERMGNTRFG</sequence>
<protein>
    <recommendedName>
        <fullName evidence="1">Helix-turn-helix domain-containing protein</fullName>
    </recommendedName>
</protein>
<dbReference type="AlphaFoldDB" id="D7BIA4"/>
<dbReference type="Pfam" id="PF12728">
    <property type="entry name" value="HTH_17"/>
    <property type="match status" value="1"/>
</dbReference>
<reference evidence="2 3" key="1">
    <citation type="journal article" date="2010" name="Stand. Genomic Sci.">
        <title>Complete genome sequence of Meiothermus silvanus type strain (VI-R2).</title>
        <authorList>
            <person name="Sikorski J."/>
            <person name="Tindall B.J."/>
            <person name="Lowry S."/>
            <person name="Lucas S."/>
            <person name="Nolan M."/>
            <person name="Copeland A."/>
            <person name="Glavina Del Rio T."/>
            <person name="Tice H."/>
            <person name="Cheng J.F."/>
            <person name="Han C."/>
            <person name="Pitluck S."/>
            <person name="Liolios K."/>
            <person name="Ivanova N."/>
            <person name="Mavromatis K."/>
            <person name="Mikhailova N."/>
            <person name="Pati A."/>
            <person name="Goodwin L."/>
            <person name="Chen A."/>
            <person name="Palaniappan K."/>
            <person name="Land M."/>
            <person name="Hauser L."/>
            <person name="Chang Y.J."/>
            <person name="Jeffries C.D."/>
            <person name="Rohde M."/>
            <person name="Goker M."/>
            <person name="Woyke T."/>
            <person name="Bristow J."/>
            <person name="Eisen J.A."/>
            <person name="Markowitz V."/>
            <person name="Hugenholtz P."/>
            <person name="Kyrpides N.C."/>
            <person name="Klenk H.P."/>
            <person name="Lapidus A."/>
        </authorList>
    </citation>
    <scope>NUCLEOTIDE SEQUENCE [LARGE SCALE GENOMIC DNA]</scope>
    <source>
        <strain evidence="3">ATCC 700542 / DSM 9946 / VI-R2</strain>
    </source>
</reference>
<evidence type="ECO:0000259" key="1">
    <source>
        <dbReference type="Pfam" id="PF12728"/>
    </source>
</evidence>